<reference evidence="3" key="1">
    <citation type="submission" date="2022-10" db="EMBL/GenBank/DDBJ databases">
        <title>Puccinia triticina Genome sequencing and assembly.</title>
        <authorList>
            <person name="Li C."/>
        </authorList>
    </citation>
    <scope>NUCLEOTIDE SEQUENCE</scope>
    <source>
        <strain evidence="3">Pt15</strain>
    </source>
</reference>
<evidence type="ECO:0000313" key="4">
    <source>
        <dbReference type="Proteomes" id="UP001164743"/>
    </source>
</evidence>
<evidence type="ECO:0000313" key="3">
    <source>
        <dbReference type="EMBL" id="WAQ89142.1"/>
    </source>
</evidence>
<gene>
    <name evidence="3" type="ORF">PtA15_10A566</name>
</gene>
<dbReference type="GeneID" id="77801649"/>
<dbReference type="RefSeq" id="XP_053024697.1">
    <property type="nucleotide sequence ID" value="XM_053160754.1"/>
</dbReference>
<dbReference type="Proteomes" id="UP001164743">
    <property type="component" value="Chromosome 10A"/>
</dbReference>
<feature type="region of interest" description="Disordered" evidence="1">
    <location>
        <begin position="22"/>
        <end position="46"/>
    </location>
</feature>
<name>A0ABY7D2G1_9BASI</name>
<protein>
    <submittedName>
        <fullName evidence="3">Uncharacterized protein</fullName>
    </submittedName>
</protein>
<feature type="chain" id="PRO_5046683278" evidence="2">
    <location>
        <begin position="21"/>
        <end position="71"/>
    </location>
</feature>
<organism evidence="3 4">
    <name type="scientific">Puccinia triticina</name>
    <dbReference type="NCBI Taxonomy" id="208348"/>
    <lineage>
        <taxon>Eukaryota</taxon>
        <taxon>Fungi</taxon>
        <taxon>Dikarya</taxon>
        <taxon>Basidiomycota</taxon>
        <taxon>Pucciniomycotina</taxon>
        <taxon>Pucciniomycetes</taxon>
        <taxon>Pucciniales</taxon>
        <taxon>Pucciniaceae</taxon>
        <taxon>Puccinia</taxon>
    </lineage>
</organism>
<dbReference type="EMBL" id="CP110430">
    <property type="protein sequence ID" value="WAQ89142.1"/>
    <property type="molecule type" value="Genomic_DNA"/>
</dbReference>
<accession>A0ABY7D2G1</accession>
<feature type="signal peptide" evidence="2">
    <location>
        <begin position="1"/>
        <end position="20"/>
    </location>
</feature>
<keyword evidence="4" id="KW-1185">Reference proteome</keyword>
<evidence type="ECO:0000256" key="1">
    <source>
        <dbReference type="SAM" id="MobiDB-lite"/>
    </source>
</evidence>
<sequence>MQNFLVIPVGLLILLQVTIGSPTPIARPDGRIPPGPHPIDRPRYSPPRFDCDCPLDPGNPRRVSDYLITPN</sequence>
<evidence type="ECO:0000256" key="2">
    <source>
        <dbReference type="SAM" id="SignalP"/>
    </source>
</evidence>
<proteinExistence type="predicted"/>
<keyword evidence="2" id="KW-0732">Signal</keyword>